<dbReference type="InterPro" id="IPR027417">
    <property type="entry name" value="P-loop_NTPase"/>
</dbReference>
<evidence type="ECO:0000256" key="2">
    <source>
        <dbReference type="ARBA" id="ARBA00009988"/>
    </source>
</evidence>
<dbReference type="Pfam" id="PF13469">
    <property type="entry name" value="Sulfotransfer_3"/>
    <property type="match status" value="1"/>
</dbReference>
<evidence type="ECO:0000256" key="6">
    <source>
        <dbReference type="ARBA" id="ARBA00048460"/>
    </source>
</evidence>
<dbReference type="PANTHER" id="PTHR12788:SF10">
    <property type="entry name" value="PROTEIN-TYROSINE SULFOTRANSFERASE"/>
    <property type="match status" value="1"/>
</dbReference>
<dbReference type="AlphaFoldDB" id="A0AAD9QTE4"/>
<gene>
    <name evidence="8" type="ORF">P5673_009028</name>
</gene>
<comment type="caution">
    <text evidence="8">The sequence shown here is derived from an EMBL/GenBank/DDBJ whole genome shotgun (WGS) entry which is preliminary data.</text>
</comment>
<proteinExistence type="inferred from homology"/>
<organism evidence="8 9">
    <name type="scientific">Acropora cervicornis</name>
    <name type="common">Staghorn coral</name>
    <dbReference type="NCBI Taxonomy" id="6130"/>
    <lineage>
        <taxon>Eukaryota</taxon>
        <taxon>Metazoa</taxon>
        <taxon>Cnidaria</taxon>
        <taxon>Anthozoa</taxon>
        <taxon>Hexacorallia</taxon>
        <taxon>Scleractinia</taxon>
        <taxon>Astrocoeniina</taxon>
        <taxon>Acroporidae</taxon>
        <taxon>Acropora</taxon>
    </lineage>
</organism>
<reference evidence="8" key="2">
    <citation type="journal article" date="2023" name="Science">
        <title>Genomic signatures of disease resistance in endangered staghorn corals.</title>
        <authorList>
            <person name="Vollmer S.V."/>
            <person name="Selwyn J.D."/>
            <person name="Despard B.A."/>
            <person name="Roesel C.L."/>
        </authorList>
    </citation>
    <scope>NUCLEOTIDE SEQUENCE</scope>
    <source>
        <strain evidence="8">K2</strain>
    </source>
</reference>
<keyword evidence="5" id="KW-0325">Glycoprotein</keyword>
<dbReference type="EC" id="2.8.2.20" evidence="7"/>
<evidence type="ECO:0000313" key="8">
    <source>
        <dbReference type="EMBL" id="KAK2567217.1"/>
    </source>
</evidence>
<dbReference type="GO" id="GO:0005794">
    <property type="term" value="C:Golgi apparatus"/>
    <property type="evidence" value="ECO:0007669"/>
    <property type="project" value="TreeGrafter"/>
</dbReference>
<keyword evidence="3 7" id="KW-0808">Transferase</keyword>
<reference evidence="8" key="1">
    <citation type="journal article" date="2023" name="G3 (Bethesda)">
        <title>Whole genome assembly and annotation of the endangered Caribbean coral Acropora cervicornis.</title>
        <authorList>
            <person name="Selwyn J.D."/>
            <person name="Vollmer S.V."/>
        </authorList>
    </citation>
    <scope>NUCLEOTIDE SEQUENCE</scope>
    <source>
        <strain evidence="8">K2</strain>
    </source>
</reference>
<accession>A0AAD9QTE4</accession>
<keyword evidence="4" id="KW-1015">Disulfide bond</keyword>
<sequence>MASVFTFRRGATSKCFALFCCCFLSLLTLFSSSWLSLFNCPNGKLADSVIVSRESSNAFVWQSKKNVDRYSPFIFVGGFPRSGTTLMRVMLDAHPEIRCGQETRVIPKILLNIPKILNMFSEAENARRIEGGVTRDVLDSAVAAFIAEIITKHGNSARRLCNKDPLTFRNLTYLARLFPKAKFVFMIRDGRAVLNSIIDRKIGIRGMYSPSRNFQNFSPEELLRAWNEAVSEMNRQCEQLGQKTCLRIPYEHLVLFPKKTLKFVLQFVHVAWNDAVLHHETEIGKPGGVILSSLEKSSDQVRESVNLKALYKWCDHLPAKLLELVPRVAPVMRKMGYDVWRKWPDYRKMASLITKNME</sequence>
<dbReference type="InterPro" id="IPR026634">
    <property type="entry name" value="TPST-like"/>
</dbReference>
<evidence type="ECO:0000313" key="9">
    <source>
        <dbReference type="Proteomes" id="UP001249851"/>
    </source>
</evidence>
<evidence type="ECO:0000256" key="4">
    <source>
        <dbReference type="ARBA" id="ARBA00023157"/>
    </source>
</evidence>
<evidence type="ECO:0000256" key="3">
    <source>
        <dbReference type="ARBA" id="ARBA00022679"/>
    </source>
</evidence>
<dbReference type="SUPFAM" id="SSF52540">
    <property type="entry name" value="P-loop containing nucleoside triphosphate hydrolases"/>
    <property type="match status" value="1"/>
</dbReference>
<comment type="similarity">
    <text evidence="2 7">Belongs to the protein sulfotransferase family.</text>
</comment>
<dbReference type="PANTHER" id="PTHR12788">
    <property type="entry name" value="PROTEIN-TYROSINE SULFOTRANSFERASE 2"/>
    <property type="match status" value="1"/>
</dbReference>
<name>A0AAD9QTE4_ACRCE</name>
<dbReference type="Proteomes" id="UP001249851">
    <property type="component" value="Unassembled WGS sequence"/>
</dbReference>
<protein>
    <recommendedName>
        <fullName evidence="7">Protein-tyrosine sulfotransferase</fullName>
        <ecNumber evidence="7">2.8.2.20</ecNumber>
    </recommendedName>
</protein>
<dbReference type="GO" id="GO:0008476">
    <property type="term" value="F:protein-tyrosine sulfotransferase activity"/>
    <property type="evidence" value="ECO:0007669"/>
    <property type="project" value="UniProtKB-EC"/>
</dbReference>
<comment type="function">
    <text evidence="1 7">Catalyzes the O-sulfation of tyrosine residues within acidic motifs of polypeptides, using 3'-phosphoadenylyl sulfate (PAPS) as cosubstrate.</text>
</comment>
<evidence type="ECO:0000256" key="5">
    <source>
        <dbReference type="ARBA" id="ARBA00023180"/>
    </source>
</evidence>
<evidence type="ECO:0000256" key="7">
    <source>
        <dbReference type="RuleBase" id="RU365018"/>
    </source>
</evidence>
<comment type="catalytic activity">
    <reaction evidence="6 7">
        <text>L-tyrosyl-[protein] + 3'-phosphoadenylyl sulfate = O-sulfo-L-tyrosine-[protein] + adenosine 3',5'-bisphosphate + H(+)</text>
        <dbReference type="Rhea" id="RHEA:16801"/>
        <dbReference type="Rhea" id="RHEA-COMP:10136"/>
        <dbReference type="Rhea" id="RHEA-COMP:11688"/>
        <dbReference type="ChEBI" id="CHEBI:15378"/>
        <dbReference type="ChEBI" id="CHEBI:46858"/>
        <dbReference type="ChEBI" id="CHEBI:58339"/>
        <dbReference type="ChEBI" id="CHEBI:58343"/>
        <dbReference type="ChEBI" id="CHEBI:65286"/>
        <dbReference type="EC" id="2.8.2.20"/>
    </reaction>
</comment>
<keyword evidence="9" id="KW-1185">Reference proteome</keyword>
<dbReference type="FunFam" id="3.40.50.300:FF:002853">
    <property type="entry name" value="Protein-tyrosine sulfotransferase"/>
    <property type="match status" value="1"/>
</dbReference>
<dbReference type="EMBL" id="JARQWQ010000015">
    <property type="protein sequence ID" value="KAK2567217.1"/>
    <property type="molecule type" value="Genomic_DNA"/>
</dbReference>
<dbReference type="Gene3D" id="3.40.50.300">
    <property type="entry name" value="P-loop containing nucleotide triphosphate hydrolases"/>
    <property type="match status" value="1"/>
</dbReference>
<evidence type="ECO:0000256" key="1">
    <source>
        <dbReference type="ARBA" id="ARBA00003886"/>
    </source>
</evidence>